<organism evidence="3 4">
    <name type="scientific">Microvenator marinus</name>
    <dbReference type="NCBI Taxonomy" id="2600177"/>
    <lineage>
        <taxon>Bacteria</taxon>
        <taxon>Deltaproteobacteria</taxon>
        <taxon>Bradymonadales</taxon>
        <taxon>Microvenatoraceae</taxon>
        <taxon>Microvenator</taxon>
    </lineage>
</organism>
<evidence type="ECO:0000256" key="2">
    <source>
        <dbReference type="SAM" id="SignalP"/>
    </source>
</evidence>
<feature type="transmembrane region" description="Helical" evidence="1">
    <location>
        <begin position="348"/>
        <end position="370"/>
    </location>
</feature>
<feature type="signal peptide" evidence="2">
    <location>
        <begin position="1"/>
        <end position="18"/>
    </location>
</feature>
<sequence>MKILIFLSLFFLSASAHAQGRIAVLPLDDTEGSTSVATRMAELLTAGGRDVVFGDPVFQRVLEHRVEPDPDAAAEFSGISEQIASGINQFFYAGNEDALKILSPVLQKGIQHFDYVVTRPDLIAQLYEASLIMVRAYKGLKREDDMKTTATLLARYFPMMAPNLKSSPPDILALMKDTKAELLETPGSRVGIELRENRECRRYLNGTQIKEGAYPVAPDSDVFLYIECEGQRSPVWRLKVPAGKSVVVPLSTKEIDSLVMGDDSFEARRSAEEVMAAVAFWGGFDEVVGLRQPATMNTAPTLFGHMKQGRVTWTETRDTPAFVGFVEQTFAVSVDAPAAEDDSGSTNWSAIALTSGGIVLAGVGGALIYLGHGEAQDLICTGFTTESASGCDSGTADFISEDEFNDRKSKANLYSVGGISLVGAGLGLAVWGIYGLVAGDDEAEASRLTPTADGFVWRFQ</sequence>
<keyword evidence="1" id="KW-0472">Membrane</keyword>
<reference evidence="3 4" key="1">
    <citation type="submission" date="2019-08" db="EMBL/GenBank/DDBJ databases">
        <authorList>
            <person name="Liang Q."/>
        </authorList>
    </citation>
    <scope>NUCLEOTIDE SEQUENCE [LARGE SCALE GENOMIC DNA]</scope>
    <source>
        <strain evidence="3 4">V1718</strain>
    </source>
</reference>
<dbReference type="KEGG" id="bbae:FRD01_09775"/>
<dbReference type="EMBL" id="CP042467">
    <property type="protein sequence ID" value="QED27523.1"/>
    <property type="molecule type" value="Genomic_DNA"/>
</dbReference>
<evidence type="ECO:0000313" key="3">
    <source>
        <dbReference type="EMBL" id="QED27523.1"/>
    </source>
</evidence>
<dbReference type="AlphaFoldDB" id="A0A5B8XTZ2"/>
<gene>
    <name evidence="3" type="ORF">FRD01_09775</name>
</gene>
<protein>
    <recommendedName>
        <fullName evidence="5">PEGA domain-containing protein</fullName>
    </recommendedName>
</protein>
<evidence type="ECO:0000313" key="4">
    <source>
        <dbReference type="Proteomes" id="UP000321595"/>
    </source>
</evidence>
<evidence type="ECO:0000256" key="1">
    <source>
        <dbReference type="SAM" id="Phobius"/>
    </source>
</evidence>
<feature type="transmembrane region" description="Helical" evidence="1">
    <location>
        <begin position="413"/>
        <end position="434"/>
    </location>
</feature>
<keyword evidence="2" id="KW-0732">Signal</keyword>
<feature type="chain" id="PRO_5023131180" description="PEGA domain-containing protein" evidence="2">
    <location>
        <begin position="19"/>
        <end position="460"/>
    </location>
</feature>
<dbReference type="RefSeq" id="WP_146959208.1">
    <property type="nucleotide sequence ID" value="NZ_CP042467.1"/>
</dbReference>
<evidence type="ECO:0008006" key="5">
    <source>
        <dbReference type="Google" id="ProtNLM"/>
    </source>
</evidence>
<proteinExistence type="predicted"/>
<keyword evidence="1" id="KW-1133">Transmembrane helix</keyword>
<dbReference type="OrthoDB" id="10009863at2"/>
<name>A0A5B8XTZ2_9DELT</name>
<accession>A0A5B8XTZ2</accession>
<dbReference type="Proteomes" id="UP000321595">
    <property type="component" value="Chromosome"/>
</dbReference>
<keyword evidence="4" id="KW-1185">Reference proteome</keyword>
<keyword evidence="1" id="KW-0812">Transmembrane</keyword>